<feature type="domain" description="F-box" evidence="3">
    <location>
        <begin position="48"/>
        <end position="83"/>
    </location>
</feature>
<dbReference type="Proteomes" id="UP001188597">
    <property type="component" value="Unassembled WGS sequence"/>
</dbReference>
<evidence type="ECO:0000256" key="1">
    <source>
        <dbReference type="ARBA" id="ARBA00022441"/>
    </source>
</evidence>
<name>A0AA88WUM8_9ASTE</name>
<keyword evidence="2" id="KW-0677">Repeat</keyword>
<evidence type="ECO:0000313" key="4">
    <source>
        <dbReference type="EMBL" id="KAK3034476.1"/>
    </source>
</evidence>
<evidence type="ECO:0000259" key="3">
    <source>
        <dbReference type="Pfam" id="PF00646"/>
    </source>
</evidence>
<dbReference type="InterPro" id="IPR001810">
    <property type="entry name" value="F-box_dom"/>
</dbReference>
<dbReference type="CDD" id="cd22152">
    <property type="entry name" value="F-box_AtAFR-like"/>
    <property type="match status" value="1"/>
</dbReference>
<keyword evidence="5" id="KW-1185">Reference proteome</keyword>
<proteinExistence type="predicted"/>
<dbReference type="PANTHER" id="PTHR46344:SF27">
    <property type="entry name" value="KELCH REPEAT SUPERFAMILY PROTEIN"/>
    <property type="match status" value="1"/>
</dbReference>
<evidence type="ECO:0000313" key="5">
    <source>
        <dbReference type="Proteomes" id="UP001188597"/>
    </source>
</evidence>
<dbReference type="AlphaFoldDB" id="A0AA88WUM8"/>
<dbReference type="PANTHER" id="PTHR46344">
    <property type="entry name" value="OS02G0202900 PROTEIN"/>
    <property type="match status" value="1"/>
</dbReference>
<dbReference type="EMBL" id="JAVXUP010000199">
    <property type="protein sequence ID" value="KAK3034476.1"/>
    <property type="molecule type" value="Genomic_DNA"/>
</dbReference>
<organism evidence="4 5">
    <name type="scientific">Escallonia herrerae</name>
    <dbReference type="NCBI Taxonomy" id="1293975"/>
    <lineage>
        <taxon>Eukaryota</taxon>
        <taxon>Viridiplantae</taxon>
        <taxon>Streptophyta</taxon>
        <taxon>Embryophyta</taxon>
        <taxon>Tracheophyta</taxon>
        <taxon>Spermatophyta</taxon>
        <taxon>Magnoliopsida</taxon>
        <taxon>eudicotyledons</taxon>
        <taxon>Gunneridae</taxon>
        <taxon>Pentapetalae</taxon>
        <taxon>asterids</taxon>
        <taxon>campanulids</taxon>
        <taxon>Escalloniales</taxon>
        <taxon>Escalloniaceae</taxon>
        <taxon>Escallonia</taxon>
    </lineage>
</organism>
<protein>
    <recommendedName>
        <fullName evidence="3">F-box domain-containing protein</fullName>
    </recommendedName>
</protein>
<gene>
    <name evidence="4" type="ORF">RJ639_033332</name>
</gene>
<accession>A0AA88WUM8</accession>
<keyword evidence="1" id="KW-0880">Kelch repeat</keyword>
<dbReference type="SUPFAM" id="SSF81383">
    <property type="entry name" value="F-box domain"/>
    <property type="match status" value="1"/>
</dbReference>
<reference evidence="4" key="1">
    <citation type="submission" date="2022-12" db="EMBL/GenBank/DDBJ databases">
        <title>Draft genome assemblies for two species of Escallonia (Escalloniales).</title>
        <authorList>
            <person name="Chanderbali A."/>
            <person name="Dervinis C."/>
            <person name="Anghel I."/>
            <person name="Soltis D."/>
            <person name="Soltis P."/>
            <person name="Zapata F."/>
        </authorList>
    </citation>
    <scope>NUCLEOTIDE SEQUENCE</scope>
    <source>
        <strain evidence="4">UCBG64.0493</strain>
        <tissue evidence="4">Leaf</tissue>
    </source>
</reference>
<evidence type="ECO:0000256" key="2">
    <source>
        <dbReference type="ARBA" id="ARBA00022737"/>
    </source>
</evidence>
<dbReference type="Pfam" id="PF00646">
    <property type="entry name" value="F-box"/>
    <property type="match status" value="1"/>
</dbReference>
<comment type="caution">
    <text evidence="4">The sequence shown here is derived from an EMBL/GenBank/DDBJ whole genome shotgun (WGS) entry which is preliminary data.</text>
</comment>
<sequence>MGAILSLAGINRKTSEYKEITLGETCKRQRTSLLFYGENSRLIPSILDEISIQILARLPRVSYFTMRLVARNWKAAITSPELFDLRKELGLTEEWLYLLTKVEDDKLFVASLGPLVKKMPEVSTNALLRLNLDSTKL</sequence>
<dbReference type="InterPro" id="IPR036047">
    <property type="entry name" value="F-box-like_dom_sf"/>
</dbReference>